<dbReference type="Gene3D" id="1.20.58.120">
    <property type="entry name" value="BAG domain"/>
    <property type="match status" value="1"/>
</dbReference>
<feature type="region of interest" description="Disordered" evidence="2">
    <location>
        <begin position="67"/>
        <end position="87"/>
    </location>
</feature>
<feature type="coiled-coil region" evidence="1">
    <location>
        <begin position="403"/>
        <end position="437"/>
    </location>
</feature>
<keyword evidence="1" id="KW-0175">Coiled coil</keyword>
<feature type="compositionally biased region" description="Basic and acidic residues" evidence="2">
    <location>
        <begin position="10"/>
        <end position="26"/>
    </location>
</feature>
<feature type="region of interest" description="Disordered" evidence="2">
    <location>
        <begin position="517"/>
        <end position="558"/>
    </location>
</feature>
<feature type="region of interest" description="Disordered" evidence="2">
    <location>
        <begin position="661"/>
        <end position="682"/>
    </location>
</feature>
<feature type="region of interest" description="Disordered" evidence="2">
    <location>
        <begin position="1"/>
        <end position="48"/>
    </location>
</feature>
<feature type="compositionally biased region" description="Basic and acidic residues" evidence="2">
    <location>
        <begin position="261"/>
        <end position="293"/>
    </location>
</feature>
<keyword evidence="5" id="KW-1185">Reference proteome</keyword>
<feature type="compositionally biased region" description="Basic and acidic residues" evidence="2">
    <location>
        <begin position="199"/>
        <end position="228"/>
    </location>
</feature>
<dbReference type="AlphaFoldDB" id="A0A8K0DGV0"/>
<feature type="compositionally biased region" description="Polar residues" evidence="2">
    <location>
        <begin position="70"/>
        <end position="87"/>
    </location>
</feature>
<reference evidence="4" key="1">
    <citation type="submission" date="2019-08" db="EMBL/GenBank/DDBJ databases">
        <title>The genome of the North American firefly Photinus pyralis.</title>
        <authorList>
            <consortium name="Photinus pyralis genome working group"/>
            <person name="Fallon T.R."/>
            <person name="Sander Lower S.E."/>
            <person name="Weng J.-K."/>
        </authorList>
    </citation>
    <scope>NUCLEOTIDE SEQUENCE</scope>
    <source>
        <strain evidence="4">TRF0915ILg1</strain>
        <tissue evidence="4">Whole body</tissue>
    </source>
</reference>
<accession>A0A8K0DGV0</accession>
<dbReference type="InterPro" id="IPR036533">
    <property type="entry name" value="BAG_dom_sf"/>
</dbReference>
<gene>
    <name evidence="4" type="ORF">ILUMI_00113</name>
</gene>
<evidence type="ECO:0000256" key="2">
    <source>
        <dbReference type="SAM" id="MobiDB-lite"/>
    </source>
</evidence>
<dbReference type="OrthoDB" id="6746846at2759"/>
<feature type="compositionally biased region" description="Basic and acidic residues" evidence="2">
    <location>
        <begin position="116"/>
        <end position="168"/>
    </location>
</feature>
<comment type="caution">
    <text evidence="4">The sequence shown here is derived from an EMBL/GenBank/DDBJ whole genome shotgun (WGS) entry which is preliminary data.</text>
</comment>
<feature type="compositionally biased region" description="Low complexity" evidence="2">
    <location>
        <begin position="536"/>
        <end position="556"/>
    </location>
</feature>
<dbReference type="Pfam" id="PF02179">
    <property type="entry name" value="BAG"/>
    <property type="match status" value="1"/>
</dbReference>
<feature type="compositionally biased region" description="Basic and acidic residues" evidence="2">
    <location>
        <begin position="517"/>
        <end position="534"/>
    </location>
</feature>
<evidence type="ECO:0000256" key="1">
    <source>
        <dbReference type="SAM" id="Coils"/>
    </source>
</evidence>
<dbReference type="SUPFAM" id="SSF63491">
    <property type="entry name" value="BAG domain"/>
    <property type="match status" value="1"/>
</dbReference>
<feature type="region of interest" description="Disordered" evidence="2">
    <location>
        <begin position="116"/>
        <end position="228"/>
    </location>
</feature>
<feature type="compositionally biased region" description="Basic and acidic residues" evidence="2">
    <location>
        <begin position="303"/>
        <end position="330"/>
    </location>
</feature>
<sequence length="682" mass="79048">MGVFQSKKSYQVEKEEKKKGVVEQRKRSSNKPDVARNTLQMREEAKQNILEAEKRFTIRSLSDIEKVQNETETNNPVQSSEDVQPQNVETEIKSVETINKSENNDVAITKVIEAKKEEKPINTETETKDTENIKRPEESPIKAKTVDINKIENNENISKSEDMIRNEDVQNLEEEIPLKETASQEDVIQTSPDQPVQQKPEDKKEDKPLESREIEEKSEETSDLKEKDKLVANDIRQETETIEVCQLKVKEENVKNAVEHEEILEEKSTPKDDLLEETKTTEIRKLEEKEENVKTAVEPEQILEEKVTPKDDLLEETKTTEVRKLEKGEENVNNALEPENILQENPTPGGDLLEEIKTENEVKQNENTKDCNEVIKLNNEIKENEAYVEQITVIDVHSPIEPKENIKDENNSIEIKIEAKKIEIKNEENVHQKTNEKQVKETADLNKIEVYKSEESLIEEIKLHENRTKTEEHHKDNIKFDVEVYTYKEDNHEKIMEIEENSVSVTNIKFEDKQSNIQKHEVEDSSLKQSEKETINTVNSDNDNNNLEEPSTISKTTKSEKELKKLLPNHVEQQKKAVEEQIDPFIIIREIEEEVKILKEQVILFSGTTKDKDYITIKETLVRCMIKLDDIAVANNDELRNERRKVIKFAQDSLDTLQRNVVQADASSGEDSDTEKIEKIEI</sequence>
<dbReference type="Proteomes" id="UP000801492">
    <property type="component" value="Unassembled WGS sequence"/>
</dbReference>
<proteinExistence type="predicted"/>
<evidence type="ECO:0000313" key="5">
    <source>
        <dbReference type="Proteomes" id="UP000801492"/>
    </source>
</evidence>
<feature type="region of interest" description="Disordered" evidence="2">
    <location>
        <begin position="261"/>
        <end position="352"/>
    </location>
</feature>
<name>A0A8K0DGV0_IGNLU</name>
<dbReference type="GO" id="GO:0051087">
    <property type="term" value="F:protein-folding chaperone binding"/>
    <property type="evidence" value="ECO:0007669"/>
    <property type="project" value="InterPro"/>
</dbReference>
<evidence type="ECO:0000259" key="3">
    <source>
        <dbReference type="PROSITE" id="PS51035"/>
    </source>
</evidence>
<protein>
    <recommendedName>
        <fullName evidence="3">BAG domain-containing protein</fullName>
    </recommendedName>
</protein>
<evidence type="ECO:0000313" key="4">
    <source>
        <dbReference type="EMBL" id="KAF2906050.1"/>
    </source>
</evidence>
<dbReference type="EMBL" id="VTPC01000029">
    <property type="protein sequence ID" value="KAF2906050.1"/>
    <property type="molecule type" value="Genomic_DNA"/>
</dbReference>
<feature type="domain" description="BAG" evidence="3">
    <location>
        <begin position="587"/>
        <end position="658"/>
    </location>
</feature>
<feature type="compositionally biased region" description="Polar residues" evidence="2">
    <location>
        <begin position="184"/>
        <end position="196"/>
    </location>
</feature>
<organism evidence="4 5">
    <name type="scientific">Ignelater luminosus</name>
    <name type="common">Cucubano</name>
    <name type="synonym">Pyrophorus luminosus</name>
    <dbReference type="NCBI Taxonomy" id="2038154"/>
    <lineage>
        <taxon>Eukaryota</taxon>
        <taxon>Metazoa</taxon>
        <taxon>Ecdysozoa</taxon>
        <taxon>Arthropoda</taxon>
        <taxon>Hexapoda</taxon>
        <taxon>Insecta</taxon>
        <taxon>Pterygota</taxon>
        <taxon>Neoptera</taxon>
        <taxon>Endopterygota</taxon>
        <taxon>Coleoptera</taxon>
        <taxon>Polyphaga</taxon>
        <taxon>Elateriformia</taxon>
        <taxon>Elateroidea</taxon>
        <taxon>Elateridae</taxon>
        <taxon>Agrypninae</taxon>
        <taxon>Pyrophorini</taxon>
        <taxon>Ignelater</taxon>
    </lineage>
</organism>
<dbReference type="PROSITE" id="PS51035">
    <property type="entry name" value="BAG"/>
    <property type="match status" value="1"/>
</dbReference>
<dbReference type="InterPro" id="IPR003103">
    <property type="entry name" value="BAG_domain"/>
</dbReference>